<organism evidence="3 4">
    <name type="scientific">Comamonas terrigena</name>
    <dbReference type="NCBI Taxonomy" id="32013"/>
    <lineage>
        <taxon>Bacteria</taxon>
        <taxon>Pseudomonadati</taxon>
        <taxon>Pseudomonadota</taxon>
        <taxon>Betaproteobacteria</taxon>
        <taxon>Burkholderiales</taxon>
        <taxon>Comamonadaceae</taxon>
        <taxon>Comamonas</taxon>
    </lineage>
</organism>
<feature type="chain" id="PRO_5012134080" description="Haem-binding uptake Tiki superfamily ChaN domain-containing protein" evidence="1">
    <location>
        <begin position="25"/>
        <end position="304"/>
    </location>
</feature>
<sequence length="304" mass="32861">MQLKTILINKLAHATLAAAVLALAGCGALRSPPPSSLAADALDAPAWLQHLERFDRAQPLPAILLLGEQHDAPAHQQWERDTIQTLARDGRLAAVVLEMAHAGTDSRALDRNPSENDVQAALQWNAAGWPWERYASVVMAAVQAGVPVYGGNLPRSAMRSVMQQAHWDQHLPSEAWERQRDAIRIGHCGLLPEAQLTPMARIQLAKDERMTQTAKALLQPGKTVLIVAGRGHVLREVGIPTWLPAHITTGVAVAQAQGAEPTRVSDRDWLVHTPAIPAEDHCAALRAQWKDGAPGANRPAAKQP</sequence>
<keyword evidence="1" id="KW-0732">Signal</keyword>
<dbReference type="RefSeq" id="WP_066541499.1">
    <property type="nucleotide sequence ID" value="NZ_DAMCYT010000081.1"/>
</dbReference>
<dbReference type="EMBL" id="PDEA01000001">
    <property type="protein sequence ID" value="PEH87519.1"/>
    <property type="molecule type" value="Genomic_DNA"/>
</dbReference>
<dbReference type="Gene3D" id="3.40.50.11550">
    <property type="match status" value="1"/>
</dbReference>
<dbReference type="CDD" id="cd14727">
    <property type="entry name" value="ChanN-like"/>
    <property type="match status" value="1"/>
</dbReference>
<evidence type="ECO:0000313" key="3">
    <source>
        <dbReference type="EMBL" id="PEH87519.1"/>
    </source>
</evidence>
<dbReference type="InterPro" id="IPR007314">
    <property type="entry name" value="Cofac_haem-bd_dom"/>
</dbReference>
<proteinExistence type="predicted"/>
<dbReference type="GeneID" id="80803470"/>
<dbReference type="Proteomes" id="UP000220246">
    <property type="component" value="Unassembled WGS sequence"/>
</dbReference>
<name>A0A2A7UQA5_COMTR</name>
<dbReference type="SUPFAM" id="SSF159501">
    <property type="entry name" value="EreA/ChaN-like"/>
    <property type="match status" value="1"/>
</dbReference>
<evidence type="ECO:0000259" key="2">
    <source>
        <dbReference type="Pfam" id="PF04187"/>
    </source>
</evidence>
<evidence type="ECO:0000313" key="4">
    <source>
        <dbReference type="Proteomes" id="UP000220246"/>
    </source>
</evidence>
<dbReference type="Gene3D" id="1.10.8.760">
    <property type="entry name" value="Haem-binding uptake, Tiki superfamily, ChaN, domain 2"/>
    <property type="match status" value="1"/>
</dbReference>
<dbReference type="STRING" id="1219032.GCA_001515545_03913"/>
<gene>
    <name evidence="3" type="ORF">CRM82_01785</name>
</gene>
<keyword evidence="4" id="KW-1185">Reference proteome</keyword>
<feature type="domain" description="Haem-binding uptake Tiki superfamily ChaN" evidence="2">
    <location>
        <begin position="63"/>
        <end position="243"/>
    </location>
</feature>
<feature type="signal peptide" evidence="1">
    <location>
        <begin position="1"/>
        <end position="24"/>
    </location>
</feature>
<dbReference type="PROSITE" id="PS51257">
    <property type="entry name" value="PROKAR_LIPOPROTEIN"/>
    <property type="match status" value="1"/>
</dbReference>
<accession>A0A2A7UQA5</accession>
<comment type="caution">
    <text evidence="3">The sequence shown here is derived from an EMBL/GenBank/DDBJ whole genome shotgun (WGS) entry which is preliminary data.</text>
</comment>
<dbReference type="AlphaFoldDB" id="A0A2A7UQA5"/>
<dbReference type="OrthoDB" id="9795827at2"/>
<dbReference type="Pfam" id="PF04187">
    <property type="entry name" value="Cofac_haem_bdg"/>
    <property type="match status" value="1"/>
</dbReference>
<protein>
    <recommendedName>
        <fullName evidence="2">Haem-binding uptake Tiki superfamily ChaN domain-containing protein</fullName>
    </recommendedName>
</protein>
<reference evidence="4" key="1">
    <citation type="submission" date="2017-09" db="EMBL/GenBank/DDBJ databases">
        <title>FDA dAtabase for Regulatory Grade micrObial Sequences (FDA-ARGOS): Supporting development and validation of Infectious Disease Dx tests.</title>
        <authorList>
            <person name="Minogue T."/>
            <person name="Wolcott M."/>
            <person name="Wasieloski L."/>
            <person name="Aguilar W."/>
            <person name="Moore D."/>
            <person name="Tallon L."/>
            <person name="Sadzewicz L."/>
            <person name="Ott S."/>
            <person name="Zhao X."/>
            <person name="Nagaraj S."/>
            <person name="Vavikolanu K."/>
            <person name="Aluvathingal J."/>
            <person name="Nadendla S."/>
            <person name="Sichtig H."/>
        </authorList>
    </citation>
    <scope>NUCLEOTIDE SEQUENCE [LARGE SCALE GENOMIC DNA]</scope>
    <source>
        <strain evidence="4">FDAARGOS_394</strain>
    </source>
</reference>
<evidence type="ECO:0000256" key="1">
    <source>
        <dbReference type="SAM" id="SignalP"/>
    </source>
</evidence>